<dbReference type="EMBL" id="OV696690">
    <property type="protein sequence ID" value="CAH1266661.1"/>
    <property type="molecule type" value="Genomic_DNA"/>
</dbReference>
<evidence type="ECO:0000313" key="2">
    <source>
        <dbReference type="EMBL" id="CAH1266661.1"/>
    </source>
</evidence>
<name>A0A8J9ZZV8_BRALA</name>
<protein>
    <submittedName>
        <fullName evidence="2">Hypp3483 protein</fullName>
    </submittedName>
</protein>
<keyword evidence="3" id="KW-1185">Reference proteome</keyword>
<evidence type="ECO:0000256" key="1">
    <source>
        <dbReference type="SAM" id="MobiDB-lite"/>
    </source>
</evidence>
<reference evidence="2" key="1">
    <citation type="submission" date="2022-01" db="EMBL/GenBank/DDBJ databases">
        <authorList>
            <person name="Braso-Vives M."/>
        </authorList>
    </citation>
    <scope>NUCLEOTIDE SEQUENCE</scope>
</reference>
<proteinExistence type="predicted"/>
<feature type="region of interest" description="Disordered" evidence="1">
    <location>
        <begin position="1"/>
        <end position="84"/>
    </location>
</feature>
<dbReference type="AlphaFoldDB" id="A0A8J9ZZV8"/>
<dbReference type="Proteomes" id="UP000838412">
    <property type="component" value="Chromosome 5"/>
</dbReference>
<organism evidence="2 3">
    <name type="scientific">Branchiostoma lanceolatum</name>
    <name type="common">Common lancelet</name>
    <name type="synonym">Amphioxus lanceolatum</name>
    <dbReference type="NCBI Taxonomy" id="7740"/>
    <lineage>
        <taxon>Eukaryota</taxon>
        <taxon>Metazoa</taxon>
        <taxon>Chordata</taxon>
        <taxon>Cephalochordata</taxon>
        <taxon>Leptocardii</taxon>
        <taxon>Amphioxiformes</taxon>
        <taxon>Branchiostomatidae</taxon>
        <taxon>Branchiostoma</taxon>
    </lineage>
</organism>
<sequence length="84" mass="9435">MANLDRVWCSRRISHRSPPPYLGNPPTHLGAAQREAQTDLDRPNLQRPAGSRPHHRHCLGDSAEQDGLEKGLPRRHAPFGSKRT</sequence>
<accession>A0A8J9ZZV8</accession>
<evidence type="ECO:0000313" key="3">
    <source>
        <dbReference type="Proteomes" id="UP000838412"/>
    </source>
</evidence>
<feature type="compositionally biased region" description="Basic residues" evidence="1">
    <location>
        <begin position="73"/>
        <end position="84"/>
    </location>
</feature>
<gene>
    <name evidence="2" type="primary">Hypp3483</name>
    <name evidence="2" type="ORF">BLAG_LOCUS20211</name>
</gene>